<evidence type="ECO:0008006" key="4">
    <source>
        <dbReference type="Google" id="ProtNLM"/>
    </source>
</evidence>
<comment type="caution">
    <text evidence="2">The sequence shown here is derived from an EMBL/GenBank/DDBJ whole genome shotgun (WGS) entry which is preliminary data.</text>
</comment>
<evidence type="ECO:0000313" key="3">
    <source>
        <dbReference type="Proteomes" id="UP000238882"/>
    </source>
</evidence>
<proteinExistence type="predicted"/>
<reference evidence="2 3" key="1">
    <citation type="submission" date="2016-12" db="EMBL/GenBank/DDBJ databases">
        <title>Trade-off between light-utilization and light-protection in marine flavobacteria.</title>
        <authorList>
            <person name="Kumagai Y."/>
            <person name="Yoshizawa S."/>
            <person name="Kogure K."/>
            <person name="Iwasaki W."/>
        </authorList>
    </citation>
    <scope>NUCLEOTIDE SEQUENCE [LARGE SCALE GENOMIC DNA]</scope>
    <source>
        <strain evidence="2 3">NBRC 108759</strain>
    </source>
</reference>
<name>A0A2S7WRH1_9FLAO</name>
<evidence type="ECO:0000256" key="1">
    <source>
        <dbReference type="SAM" id="SignalP"/>
    </source>
</evidence>
<keyword evidence="3" id="KW-1185">Reference proteome</keyword>
<organism evidence="2 3">
    <name type="scientific">Polaribacter porphyrae</name>
    <dbReference type="NCBI Taxonomy" id="1137780"/>
    <lineage>
        <taxon>Bacteria</taxon>
        <taxon>Pseudomonadati</taxon>
        <taxon>Bacteroidota</taxon>
        <taxon>Flavobacteriia</taxon>
        <taxon>Flavobacteriales</taxon>
        <taxon>Flavobacteriaceae</taxon>
    </lineage>
</organism>
<keyword evidence="1" id="KW-0732">Signal</keyword>
<feature type="signal peptide" evidence="1">
    <location>
        <begin position="1"/>
        <end position="22"/>
    </location>
</feature>
<dbReference type="EMBL" id="MSCN01000001">
    <property type="protein sequence ID" value="PQJ80185.1"/>
    <property type="molecule type" value="Genomic_DNA"/>
</dbReference>
<dbReference type="PROSITE" id="PS51257">
    <property type="entry name" value="PROKAR_LIPOPROTEIN"/>
    <property type="match status" value="1"/>
</dbReference>
<dbReference type="RefSeq" id="WP_105016781.1">
    <property type="nucleotide sequence ID" value="NZ_MSCN01000001.1"/>
</dbReference>
<dbReference type="AlphaFoldDB" id="A0A2S7WRH1"/>
<dbReference type="OrthoDB" id="1013052at2"/>
<sequence>MKKIIYLLIITASVFISCNSLDEVNAEIDAIIDAETINDGDVEDLVITLTEDNYSSIGLSNFYFSTEDEAKEKIPAFLTATYPRLGVDFDANGVIVSASSAVVTYNLYNPISNIERKSYTLTDADYTAINLTALNGNNDINTFFNAKFPNEVKGTIYDLTYLSDPIVTEYTLTNDDYDFVGNGRFNNFDIRTGRAEETIEARRLKIQTILLNNFPDANIDDKYKVAYKAFNDNFQTVDLEMFVQLEENPTDASKTTEYTLQDADYALIGNGTFNNFDIRDGSAEADVEVRRGKIETILLNNYPNAASGDFFIITYDTFAGGSSRPVLKMILQFDGTNYNIFDVKVFALYTFAPEPITNKFVLTDEWAAPITFTAEEYGIMGGSSRFANFSGSVEDAERRIKIYFKTTLFPFAAEGDFKAVQYNNFNGGVSTINTNFMFDGSDWNSISESNEISLQFGHDGTTWVPDNTIKYTLTNADFELVGNGRFNNFDVRAGADEETIEARLAKINTILLNNFPQYGLDQKFSVSYAVWEPGDNVYTMNVINDGTKYILQ</sequence>
<evidence type="ECO:0000313" key="2">
    <source>
        <dbReference type="EMBL" id="PQJ80185.1"/>
    </source>
</evidence>
<dbReference type="Proteomes" id="UP000238882">
    <property type="component" value="Unassembled WGS sequence"/>
</dbReference>
<accession>A0A2S7WRH1</accession>
<feature type="chain" id="PRO_5015690595" description="DUF5017 domain-containing protein" evidence="1">
    <location>
        <begin position="23"/>
        <end position="552"/>
    </location>
</feature>
<gene>
    <name evidence="2" type="ORF">BTO18_13825</name>
</gene>
<protein>
    <recommendedName>
        <fullName evidence="4">DUF5017 domain-containing protein</fullName>
    </recommendedName>
</protein>